<dbReference type="Pfam" id="PF13018">
    <property type="entry name" value="ESPR"/>
    <property type="match status" value="1"/>
</dbReference>
<evidence type="ECO:0000256" key="2">
    <source>
        <dbReference type="ARBA" id="ARBA00022525"/>
    </source>
</evidence>
<sequence length="1002" mass="99938">MRHASLNRIYRLIWSPVQQAWVIASEHAKGRSKTNNRQLQKLLAITVLATGSSAWAAPSGGQVTAGSGSISSSGNTTTVTQSSQNLSLNWQSFNTSKQEVVNFIQPSASAIAVNRISDPNPTQFFGQLNANGQVFLINPNGVLFGAGSQINVGGLVASTLDISDAGLNNLNRQFSGSATGSIINQGNIHASDGGYIAFVGNTVSNQGSLSAPMGVVALAAGSDATLTFADNHLVKMQVNRNTLQNLAENGGLIQADGGAVLLSAGAKDAVLASVVNNTGIIEARSVQNLNGSIILDGGNLGSTSQSGRLDVTGKQAGETGGTVKVLGGQVSLGAGSTIDASGDAGGGTVLVGGNFHGAGSEQNAQSTTIAAGTTINADAINSGDGGKVAVWSDGRTQFNGSITARGGANAGNGGQVETSGQTLLIDSTAGVNTAAPKGSAGNWLLDPDDITIGNRSAWGSGYGINVDTSVLTAALNNGNVTIKTTASSGNCTGVSCSASGGGNGDIIILDTIGSGYNYAGTIPTTSYNWVTGSTLTLSAYRNIRFKLTSNVAWNSGGDVGGGVSIDAGGHLVLQADNSSKGTGTVTFDDSTGMTAVYFSSGSGSTTIFYNPITLNSPTDYSPYVFTQSTSQLVAYMAVNLSATIADKVYDGTTNASLSNVSATLPTGITLNTSAQAASFSDKNVGSNKTVSLSGIGFNGGGTMSAPDGQSYRTISYGGNDYYLNGLSTQTANITPKSVNVTGLAANNKTYDGSTSATLAGSASLAASDVINGDVLTLSGTGVGTFANANAGSNKTVTVTGYSLAGTDAGNYSFVAPAGLTATINKADLTLSGSKTYDATTSVTGSLLTASGVNGQTFSVTGTGDTSNLSSKNVQTNATLNSVTGLALGTSSNGGLSSNYNALSTTGSAITVTAKTLTLSGITASDKVYDGTSTATLNTSSVGYAGLINGDTVSLNGSASASFADKNAGSNKAVSVSGYTLSGSDAGNYTVVQPTGLTANINK</sequence>
<comment type="subcellular location">
    <subcellularLocation>
        <location evidence="1">Secreted</location>
    </subcellularLocation>
</comment>
<dbReference type="Pfam" id="PF18657">
    <property type="entry name" value="YDG"/>
    <property type="match status" value="3"/>
</dbReference>
<dbReference type="GO" id="GO:0005576">
    <property type="term" value="C:extracellular region"/>
    <property type="evidence" value="ECO:0007669"/>
    <property type="project" value="UniProtKB-SubCell"/>
</dbReference>
<dbReference type="EMBL" id="JACERN010000005">
    <property type="protein sequence ID" value="MBA4707113.1"/>
    <property type="molecule type" value="Genomic_DNA"/>
</dbReference>
<dbReference type="SUPFAM" id="SSF51126">
    <property type="entry name" value="Pectin lyase-like"/>
    <property type="match status" value="1"/>
</dbReference>
<keyword evidence="3" id="KW-0732">Signal</keyword>
<dbReference type="InterPro" id="IPR008638">
    <property type="entry name" value="FhaB/CdiA-like_TPS"/>
</dbReference>
<evidence type="ECO:0000256" key="1">
    <source>
        <dbReference type="ARBA" id="ARBA00004613"/>
    </source>
</evidence>
<reference evidence="5 6" key="1">
    <citation type="submission" date="2020-07" db="EMBL/GenBank/DDBJ databases">
        <title>Draft genome sequence of violacein-producing bacteria and related species.</title>
        <authorList>
            <person name="Wilson H.S."/>
            <person name="De Leon M.E."/>
        </authorList>
    </citation>
    <scope>NUCLEOTIDE SEQUENCE [LARGE SCALE GENOMIC DNA]</scope>
    <source>
        <strain evidence="5 6">HSC-21Su07</strain>
    </source>
</reference>
<dbReference type="PANTHER" id="PTHR12338:SF8">
    <property type="entry name" value="HEME_HEMOPEXIN-BINDING PROTEIN"/>
    <property type="match status" value="1"/>
</dbReference>
<keyword evidence="2" id="KW-0964">Secreted</keyword>
<dbReference type="InterPro" id="IPR024973">
    <property type="entry name" value="ESPR"/>
</dbReference>
<feature type="domain" description="Filamentous haemagglutinin FhaB/tRNA nuclease CdiA-like TPS" evidence="4">
    <location>
        <begin position="54"/>
        <end position="166"/>
    </location>
</feature>
<keyword evidence="6" id="KW-1185">Reference proteome</keyword>
<dbReference type="Gene3D" id="2.160.20.10">
    <property type="entry name" value="Single-stranded right-handed beta-helix, Pectin lyase-like"/>
    <property type="match status" value="1"/>
</dbReference>
<comment type="caution">
    <text evidence="5">The sequence shown here is derived from an EMBL/GenBank/DDBJ whole genome shotgun (WGS) entry which is preliminary data.</text>
</comment>
<dbReference type="InterPro" id="IPR011050">
    <property type="entry name" value="Pectin_lyase_fold/virulence"/>
</dbReference>
<evidence type="ECO:0000313" key="5">
    <source>
        <dbReference type="EMBL" id="MBA4707113.1"/>
    </source>
</evidence>
<dbReference type="SMART" id="SM00912">
    <property type="entry name" value="Haemagg_act"/>
    <property type="match status" value="1"/>
</dbReference>
<dbReference type="AlphaFoldDB" id="A0A838XX10"/>
<dbReference type="NCBIfam" id="TIGR01901">
    <property type="entry name" value="adhes_NPXG"/>
    <property type="match status" value="1"/>
</dbReference>
<organism evidence="5 6">
    <name type="scientific">Aquitalea aquatica</name>
    <dbReference type="NCBI Taxonomy" id="3044273"/>
    <lineage>
        <taxon>Bacteria</taxon>
        <taxon>Pseudomonadati</taxon>
        <taxon>Pseudomonadota</taxon>
        <taxon>Betaproteobacteria</taxon>
        <taxon>Neisseriales</taxon>
        <taxon>Chromobacteriaceae</taxon>
        <taxon>Aquitalea</taxon>
    </lineage>
</organism>
<evidence type="ECO:0000259" key="4">
    <source>
        <dbReference type="SMART" id="SM00912"/>
    </source>
</evidence>
<dbReference type="InterPro" id="IPR012334">
    <property type="entry name" value="Pectin_lyas_fold"/>
</dbReference>
<evidence type="ECO:0000313" key="6">
    <source>
        <dbReference type="Proteomes" id="UP000545606"/>
    </source>
</evidence>
<name>A0A838XX10_9NEIS</name>
<accession>A0A838XX10</accession>
<evidence type="ECO:0000256" key="3">
    <source>
        <dbReference type="ARBA" id="ARBA00022729"/>
    </source>
</evidence>
<feature type="non-terminal residue" evidence="5">
    <location>
        <position position="1002"/>
    </location>
</feature>
<dbReference type="InterPro" id="IPR050909">
    <property type="entry name" value="Bact_Autotransporter_VF"/>
</dbReference>
<dbReference type="RefSeq" id="WP_181834448.1">
    <property type="nucleotide sequence ID" value="NZ_JACERN010000005.1"/>
</dbReference>
<dbReference type="Pfam" id="PF05860">
    <property type="entry name" value="TPS"/>
    <property type="match status" value="1"/>
</dbReference>
<dbReference type="InterPro" id="IPR041248">
    <property type="entry name" value="YDG"/>
</dbReference>
<protein>
    <submittedName>
        <fullName evidence="5">Filamentous hemagglutinin N-terminal domain-containing protein</fullName>
    </submittedName>
</protein>
<dbReference type="Proteomes" id="UP000545606">
    <property type="component" value="Unassembled WGS sequence"/>
</dbReference>
<proteinExistence type="predicted"/>
<gene>
    <name evidence="5" type="ORF">H2Z84_01760</name>
</gene>
<dbReference type="PANTHER" id="PTHR12338">
    <property type="entry name" value="AUTOTRANSPORTER"/>
    <property type="match status" value="1"/>
</dbReference>